<dbReference type="RefSeq" id="WP_113957997.1">
    <property type="nucleotide sequence ID" value="NZ_QNRR01000002.1"/>
</dbReference>
<reference evidence="1 2" key="1">
    <citation type="submission" date="2018-06" db="EMBL/GenBank/DDBJ databases">
        <title>Genomic Encyclopedia of Type Strains, Phase IV (KMG-IV): sequencing the most valuable type-strain genomes for metagenomic binning, comparative biology and taxonomic classification.</title>
        <authorList>
            <person name="Goeker M."/>
        </authorList>
    </citation>
    <scope>NUCLEOTIDE SEQUENCE [LARGE SCALE GENOMIC DNA]</scope>
    <source>
        <strain evidence="1 2">DSM 25532</strain>
    </source>
</reference>
<keyword evidence="2" id="KW-1185">Reference proteome</keyword>
<proteinExistence type="predicted"/>
<dbReference type="EMBL" id="QNRR01000002">
    <property type="protein sequence ID" value="RBP46488.1"/>
    <property type="molecule type" value="Genomic_DNA"/>
</dbReference>
<accession>A0A366HTS2</accession>
<name>A0A366HTS2_9BACT</name>
<comment type="caution">
    <text evidence="1">The sequence shown here is derived from an EMBL/GenBank/DDBJ whole genome shotgun (WGS) entry which is preliminary data.</text>
</comment>
<protein>
    <submittedName>
        <fullName evidence="1">Uncharacterized protein</fullName>
    </submittedName>
</protein>
<evidence type="ECO:0000313" key="2">
    <source>
        <dbReference type="Proteomes" id="UP000253426"/>
    </source>
</evidence>
<evidence type="ECO:0000313" key="1">
    <source>
        <dbReference type="EMBL" id="RBP46488.1"/>
    </source>
</evidence>
<dbReference type="Proteomes" id="UP000253426">
    <property type="component" value="Unassembled WGS sequence"/>
</dbReference>
<dbReference type="AlphaFoldDB" id="A0A366HTS2"/>
<organism evidence="1 2">
    <name type="scientific">Roseimicrobium gellanilyticum</name>
    <dbReference type="NCBI Taxonomy" id="748857"/>
    <lineage>
        <taxon>Bacteria</taxon>
        <taxon>Pseudomonadati</taxon>
        <taxon>Verrucomicrobiota</taxon>
        <taxon>Verrucomicrobiia</taxon>
        <taxon>Verrucomicrobiales</taxon>
        <taxon>Verrucomicrobiaceae</taxon>
        <taxon>Roseimicrobium</taxon>
    </lineage>
</organism>
<sequence>MDLGNEGGLGYQADGSGKGGIVVLKKADMKANSFYRFIVKIDYASMKYDVVITGQRKDGAPFQFKSGSTAFESKVKNVRGLYLISGSSMTAYLGDLAVLSE</sequence>
<gene>
    <name evidence="1" type="ORF">DES53_102879</name>
</gene>